<proteinExistence type="predicted"/>
<protein>
    <submittedName>
        <fullName evidence="2">Iron-containing redox enzyme family protein</fullName>
    </submittedName>
</protein>
<accession>A0A3S0ZGD9</accession>
<keyword evidence="1" id="KW-0560">Oxidoreductase</keyword>
<evidence type="ECO:0000256" key="1">
    <source>
        <dbReference type="ARBA" id="ARBA00023002"/>
    </source>
</evidence>
<reference evidence="2 3" key="1">
    <citation type="submission" date="2018-12" db="EMBL/GenBank/DDBJ databases">
        <title>The genome sequences of Variovorax guangxiensis DSM 27352.</title>
        <authorList>
            <person name="Gao J."/>
            <person name="Sun J."/>
        </authorList>
    </citation>
    <scope>NUCLEOTIDE SEQUENCE [LARGE SCALE GENOMIC DNA]</scope>
    <source>
        <strain evidence="2 3">DSM 27352</strain>
    </source>
</reference>
<organism evidence="2 3">
    <name type="scientific">Variovorax guangxiensis</name>
    <dbReference type="NCBI Taxonomy" id="1775474"/>
    <lineage>
        <taxon>Bacteria</taxon>
        <taxon>Pseudomonadati</taxon>
        <taxon>Pseudomonadota</taxon>
        <taxon>Betaproteobacteria</taxon>
        <taxon>Burkholderiales</taxon>
        <taxon>Comamonadaceae</taxon>
        <taxon>Variovorax</taxon>
    </lineage>
</organism>
<dbReference type="Proteomes" id="UP000281118">
    <property type="component" value="Unassembled WGS sequence"/>
</dbReference>
<dbReference type="Pfam" id="PF14518">
    <property type="entry name" value="Haem_oxygenas_2"/>
    <property type="match status" value="1"/>
</dbReference>
<dbReference type="Gene3D" id="1.20.910.10">
    <property type="entry name" value="Heme oxygenase-like"/>
    <property type="match status" value="1"/>
</dbReference>
<sequence>MSTDDTPDASADTSTQLHRRLARFNAVRLRPGIPSPWWKDELADEHACRLLEGEHLEALRATVQAAASASTGNAAHFVAWFESLEQNGPGQHHPLFDWLAGEATLAQMRWFLTQEAAGEAGFEDLLACTQVKLPPQPKLECARNFWDEMGHGKQSAMHSQMLEQMVRELDLHPAIDTTVWESLALANTMVALATTRRYAYHSIGALGVIELTAPGRVKLVATGMRRLGLSARARAYFDLHAALDVSHSRAWLREVIRPLVEADPSCGQFIAEGALMRLACGERCFERYSAELREAEELAA</sequence>
<comment type="caution">
    <text evidence="2">The sequence shown here is derived from an EMBL/GenBank/DDBJ whole genome shotgun (WGS) entry which is preliminary data.</text>
</comment>
<evidence type="ECO:0000313" key="3">
    <source>
        <dbReference type="Proteomes" id="UP000281118"/>
    </source>
</evidence>
<dbReference type="InterPro" id="IPR039068">
    <property type="entry name" value="PqqC-like"/>
</dbReference>
<dbReference type="GO" id="GO:0016491">
    <property type="term" value="F:oxidoreductase activity"/>
    <property type="evidence" value="ECO:0007669"/>
    <property type="project" value="UniProtKB-KW"/>
</dbReference>
<dbReference type="EMBL" id="RXFT01000008">
    <property type="protein sequence ID" value="RUR69329.1"/>
    <property type="molecule type" value="Genomic_DNA"/>
</dbReference>
<gene>
    <name evidence="2" type="ORF">EJP67_19925</name>
</gene>
<dbReference type="PANTHER" id="PTHR40279:SF3">
    <property type="entry name" value="4-AMINOBENZOATE SYNTHASE"/>
    <property type="match status" value="1"/>
</dbReference>
<dbReference type="SMART" id="SM01236">
    <property type="entry name" value="Haem_oxygenase_2"/>
    <property type="match status" value="1"/>
</dbReference>
<dbReference type="InterPro" id="IPR016084">
    <property type="entry name" value="Haem_Oase-like_multi-hlx"/>
</dbReference>
<dbReference type="AlphaFoldDB" id="A0A3S0ZGD9"/>
<name>A0A3S0ZGD9_9BURK</name>
<dbReference type="RefSeq" id="WP_126023430.1">
    <property type="nucleotide sequence ID" value="NZ_RXFT01000008.1"/>
</dbReference>
<dbReference type="SUPFAM" id="SSF48613">
    <property type="entry name" value="Heme oxygenase-like"/>
    <property type="match status" value="1"/>
</dbReference>
<dbReference type="OrthoDB" id="277294at2"/>
<evidence type="ECO:0000313" key="2">
    <source>
        <dbReference type="EMBL" id="RUR69329.1"/>
    </source>
</evidence>
<dbReference type="PANTHER" id="PTHR40279">
    <property type="entry name" value="PQQC-LIKE PROTEIN"/>
    <property type="match status" value="1"/>
</dbReference>